<dbReference type="Proteomes" id="UP000784880">
    <property type="component" value="Unassembled WGS sequence"/>
</dbReference>
<feature type="transmembrane region" description="Helical" evidence="8">
    <location>
        <begin position="120"/>
        <end position="141"/>
    </location>
</feature>
<comment type="function">
    <text evidence="8">Probably functions as a manganese efflux pump.</text>
</comment>
<feature type="transmembrane region" description="Helical" evidence="8">
    <location>
        <begin position="57"/>
        <end position="79"/>
    </location>
</feature>
<evidence type="ECO:0000256" key="7">
    <source>
        <dbReference type="ARBA" id="ARBA00023211"/>
    </source>
</evidence>
<keyword evidence="1 8" id="KW-0813">Transport</keyword>
<feature type="transmembrane region" description="Helical" evidence="8">
    <location>
        <begin position="91"/>
        <end position="114"/>
    </location>
</feature>
<evidence type="ECO:0000313" key="9">
    <source>
        <dbReference type="EMBL" id="MBU9710355.1"/>
    </source>
</evidence>
<feature type="transmembrane region" description="Helical" evidence="8">
    <location>
        <begin position="148"/>
        <end position="169"/>
    </location>
</feature>
<dbReference type="InterPro" id="IPR022929">
    <property type="entry name" value="Put_MntP"/>
</dbReference>
<keyword evidence="10" id="KW-1185">Reference proteome</keyword>
<dbReference type="EMBL" id="JAHQCS010000021">
    <property type="protein sequence ID" value="MBU9710355.1"/>
    <property type="molecule type" value="Genomic_DNA"/>
</dbReference>
<evidence type="ECO:0000256" key="2">
    <source>
        <dbReference type="ARBA" id="ARBA00022475"/>
    </source>
</evidence>
<dbReference type="InterPro" id="IPR003810">
    <property type="entry name" value="Mntp/YtaF"/>
</dbReference>
<protein>
    <recommendedName>
        <fullName evidence="8">Putative manganese efflux pump MntP</fullName>
    </recommendedName>
</protein>
<organism evidence="9 10">
    <name type="scientific">Evansella tamaricis</name>
    <dbReference type="NCBI Taxonomy" id="2069301"/>
    <lineage>
        <taxon>Bacteria</taxon>
        <taxon>Bacillati</taxon>
        <taxon>Bacillota</taxon>
        <taxon>Bacilli</taxon>
        <taxon>Bacillales</taxon>
        <taxon>Bacillaceae</taxon>
        <taxon>Evansella</taxon>
    </lineage>
</organism>
<keyword evidence="6 8" id="KW-0472">Membrane</keyword>
<evidence type="ECO:0000313" key="10">
    <source>
        <dbReference type="Proteomes" id="UP000784880"/>
    </source>
</evidence>
<sequence>MAFALSMDAFSISIGMGLMGLRYKHIAKIGLMVGWFHVMMPLIGLVLGKLLSQHIGFLAFILGGGMLIIIGIQMIAATFQHERDTILSPTGWGLVLFAVSVSIDSFSAGLSLGMLGAKTWVTLVSFGIMSTVLTWIGLIVGRKMGNFFYGYSEWLGGAILIAFGVKIILSA</sequence>
<keyword evidence="4 8" id="KW-1133">Transmembrane helix</keyword>
<evidence type="ECO:0000256" key="8">
    <source>
        <dbReference type="HAMAP-Rule" id="MF_01521"/>
    </source>
</evidence>
<evidence type="ECO:0000256" key="1">
    <source>
        <dbReference type="ARBA" id="ARBA00022448"/>
    </source>
</evidence>
<gene>
    <name evidence="8" type="primary">mntP</name>
    <name evidence="9" type="ORF">KS419_01070</name>
</gene>
<keyword evidence="7 8" id="KW-0464">Manganese</keyword>
<evidence type="ECO:0000256" key="6">
    <source>
        <dbReference type="ARBA" id="ARBA00023136"/>
    </source>
</evidence>
<comment type="caution">
    <text evidence="9">The sequence shown here is derived from an EMBL/GenBank/DDBJ whole genome shotgun (WGS) entry which is preliminary data.</text>
</comment>
<reference evidence="9 10" key="1">
    <citation type="submission" date="2021-06" db="EMBL/GenBank/DDBJ databases">
        <title>Bacillus sp. RD4P76, an endophyte from a halophyte.</title>
        <authorList>
            <person name="Sun J.-Q."/>
        </authorList>
    </citation>
    <scope>NUCLEOTIDE SEQUENCE [LARGE SCALE GENOMIC DNA]</scope>
    <source>
        <strain evidence="9 10">CGMCC 1.15917</strain>
    </source>
</reference>
<dbReference type="PANTHER" id="PTHR35529">
    <property type="entry name" value="MANGANESE EFFLUX PUMP MNTP-RELATED"/>
    <property type="match status" value="1"/>
</dbReference>
<dbReference type="HAMAP" id="MF_01521">
    <property type="entry name" value="MntP_pump"/>
    <property type="match status" value="1"/>
</dbReference>
<keyword evidence="5 8" id="KW-0406">Ion transport</keyword>
<keyword evidence="3 8" id="KW-0812">Transmembrane</keyword>
<accession>A0ABS6JA87</accession>
<evidence type="ECO:0000256" key="5">
    <source>
        <dbReference type="ARBA" id="ARBA00023065"/>
    </source>
</evidence>
<comment type="similarity">
    <text evidence="8">Belongs to the MntP (TC 9.B.29) family.</text>
</comment>
<dbReference type="Pfam" id="PF02659">
    <property type="entry name" value="Mntp"/>
    <property type="match status" value="1"/>
</dbReference>
<feature type="transmembrane region" description="Helical" evidence="8">
    <location>
        <begin position="29"/>
        <end position="51"/>
    </location>
</feature>
<dbReference type="PANTHER" id="PTHR35529:SF1">
    <property type="entry name" value="MANGANESE EFFLUX PUMP MNTP-RELATED"/>
    <property type="match status" value="1"/>
</dbReference>
<proteinExistence type="inferred from homology"/>
<comment type="subcellular location">
    <subcellularLocation>
        <location evidence="8">Cell membrane</location>
        <topology evidence="8">Multi-pass membrane protein</topology>
    </subcellularLocation>
</comment>
<evidence type="ECO:0000256" key="3">
    <source>
        <dbReference type="ARBA" id="ARBA00022692"/>
    </source>
</evidence>
<keyword evidence="2 8" id="KW-1003">Cell membrane</keyword>
<evidence type="ECO:0000256" key="4">
    <source>
        <dbReference type="ARBA" id="ARBA00022989"/>
    </source>
</evidence>
<name>A0ABS6JA87_9BACI</name>